<feature type="compositionally biased region" description="Polar residues" evidence="1">
    <location>
        <begin position="197"/>
        <end position="224"/>
    </location>
</feature>
<accession>A0AAJ6YU50</accession>
<organism evidence="4 5">
    <name type="scientific">Ceratosolen solmsi marchali</name>
    <dbReference type="NCBI Taxonomy" id="326594"/>
    <lineage>
        <taxon>Eukaryota</taxon>
        <taxon>Metazoa</taxon>
        <taxon>Ecdysozoa</taxon>
        <taxon>Arthropoda</taxon>
        <taxon>Hexapoda</taxon>
        <taxon>Insecta</taxon>
        <taxon>Pterygota</taxon>
        <taxon>Neoptera</taxon>
        <taxon>Endopterygota</taxon>
        <taxon>Hymenoptera</taxon>
        <taxon>Apocrita</taxon>
        <taxon>Proctotrupomorpha</taxon>
        <taxon>Chalcidoidea</taxon>
        <taxon>Agaonidae</taxon>
        <taxon>Agaoninae</taxon>
        <taxon>Ceratosolen</taxon>
    </lineage>
</organism>
<dbReference type="KEGG" id="csol:105367438"/>
<feature type="compositionally biased region" description="Basic and acidic residues" evidence="1">
    <location>
        <begin position="228"/>
        <end position="250"/>
    </location>
</feature>
<feature type="region of interest" description="Disordered" evidence="1">
    <location>
        <begin position="313"/>
        <end position="364"/>
    </location>
</feature>
<keyword evidence="4" id="KW-1185">Reference proteome</keyword>
<keyword evidence="2" id="KW-1133">Transmembrane helix</keyword>
<dbReference type="RefSeq" id="XP_011504450.1">
    <property type="nucleotide sequence ID" value="XM_011506148.1"/>
</dbReference>
<evidence type="ECO:0000256" key="2">
    <source>
        <dbReference type="SAM" id="Phobius"/>
    </source>
</evidence>
<evidence type="ECO:0000256" key="1">
    <source>
        <dbReference type="SAM" id="MobiDB-lite"/>
    </source>
</evidence>
<name>A0AAJ6YU50_9HYME</name>
<keyword evidence="2" id="KW-0472">Membrane</keyword>
<evidence type="ECO:0000256" key="3">
    <source>
        <dbReference type="SAM" id="SignalP"/>
    </source>
</evidence>
<protein>
    <submittedName>
        <fullName evidence="5">Uncharacterized protein LOC105367438 isoform X1</fullName>
    </submittedName>
</protein>
<feature type="chain" id="PRO_5042539650" evidence="3">
    <location>
        <begin position="20"/>
        <end position="554"/>
    </location>
</feature>
<gene>
    <name evidence="5" type="primary">LOC105367438</name>
</gene>
<evidence type="ECO:0000313" key="5">
    <source>
        <dbReference type="RefSeq" id="XP_011504450.1"/>
    </source>
</evidence>
<sequence>MLPKKAVRLLLMAVTIVTAQSNDTSSSFQSNKNRFLWQNRRSVDSSVASTTLRHDPTFDPDVLNRFLEEYAIKMRRTTQRPNVMPNKFKFDHQGQIIESLPADVRVRNNTETNNSTDVLSVLNDTIKKHKLYNADSHGDNRNSGWVTLDAIPWSKSKISKWQANPTTQGPWPDTQPWDKPNFNKPWNSEFPSKPPTYESNKPWQNKLTKPHWSDNSPTASNKPWYSQERPRPVQQQHDRPSYPAIDKYEDNPNQAEKWPPERPTWDQYTKLPYPSSDIITDNGPSNFPSSNWEKPGERPGYIHHTESNVNEHGGWNDRNDFSNNNKFGRPSNEDGYYDRPHFSHYQYPSTNDHPSNHPSSGDGQWVLLSTNRGYSKTRQRSIKLDGIVDPSTNFKNLAINKQTENNPNDEKPVSVLTSKRQVRLTVLPSINGTNTTTSHGGLLEVERTFKTVDQSQKEYEIEKKSKSNAIKAGIMINKRPIRNTVGSVPSSSAVLAAVGAGMVPATMAMMIPIMLGKRKKRSILSEEQMPDVVYLRVPKDIFPGVDRKRKFLIQ</sequence>
<feature type="compositionally biased region" description="Polar residues" evidence="1">
    <location>
        <begin position="159"/>
        <end position="169"/>
    </location>
</feature>
<feature type="compositionally biased region" description="Polar residues" evidence="1">
    <location>
        <begin position="346"/>
        <end position="364"/>
    </location>
</feature>
<keyword evidence="3" id="KW-0732">Signal</keyword>
<dbReference type="AlphaFoldDB" id="A0AAJ6YU50"/>
<keyword evidence="2" id="KW-0812">Transmembrane</keyword>
<feature type="signal peptide" evidence="3">
    <location>
        <begin position="1"/>
        <end position="19"/>
    </location>
</feature>
<evidence type="ECO:0000313" key="4">
    <source>
        <dbReference type="Proteomes" id="UP000695007"/>
    </source>
</evidence>
<feature type="transmembrane region" description="Helical" evidence="2">
    <location>
        <begin position="493"/>
        <end position="515"/>
    </location>
</feature>
<reference evidence="5" key="1">
    <citation type="submission" date="2025-08" db="UniProtKB">
        <authorList>
            <consortium name="RefSeq"/>
        </authorList>
    </citation>
    <scope>IDENTIFICATION</scope>
</reference>
<dbReference type="GeneID" id="105367438"/>
<feature type="region of interest" description="Disordered" evidence="1">
    <location>
        <begin position="159"/>
        <end position="265"/>
    </location>
</feature>
<dbReference type="Proteomes" id="UP000695007">
    <property type="component" value="Unplaced"/>
</dbReference>
<proteinExistence type="predicted"/>